<dbReference type="Gene3D" id="3.30.70.330">
    <property type="match status" value="1"/>
</dbReference>
<dbReference type="GO" id="GO:0003723">
    <property type="term" value="F:RNA binding"/>
    <property type="evidence" value="ECO:0007669"/>
    <property type="project" value="InterPro"/>
</dbReference>
<gene>
    <name evidence="3" type="ORF">JXQ802_LOCUS20356</name>
    <name evidence="4" type="ORF">JXQ802_LOCUS20399</name>
    <name evidence="2" type="ORF">PYM288_LOCUS15345</name>
</gene>
<comment type="caution">
    <text evidence="3">The sequence shown here is derived from an EMBL/GenBank/DDBJ whole genome shotgun (WGS) entry which is preliminary data.</text>
</comment>
<dbReference type="Proteomes" id="UP000663854">
    <property type="component" value="Unassembled WGS sequence"/>
</dbReference>
<evidence type="ECO:0000313" key="5">
    <source>
        <dbReference type="Proteomes" id="UP000663870"/>
    </source>
</evidence>
<dbReference type="EMBL" id="CAJNOL010000582">
    <property type="protein sequence ID" value="CAF1124840.1"/>
    <property type="molecule type" value="Genomic_DNA"/>
</dbReference>
<dbReference type="InterPro" id="IPR000504">
    <property type="entry name" value="RRM_dom"/>
</dbReference>
<dbReference type="AlphaFoldDB" id="A0A814QT78"/>
<dbReference type="CDD" id="cd00590">
    <property type="entry name" value="RRM_SF"/>
    <property type="match status" value="1"/>
</dbReference>
<evidence type="ECO:0000259" key="1">
    <source>
        <dbReference type="Pfam" id="PF00076"/>
    </source>
</evidence>
<evidence type="ECO:0000313" key="4">
    <source>
        <dbReference type="EMBL" id="CAF1124840.1"/>
    </source>
</evidence>
<dbReference type="EMBL" id="CAJNOH010000365">
    <property type="protein sequence ID" value="CAF1015604.1"/>
    <property type="molecule type" value="Genomic_DNA"/>
</dbReference>
<evidence type="ECO:0000313" key="2">
    <source>
        <dbReference type="EMBL" id="CAF1015604.1"/>
    </source>
</evidence>
<name>A0A814QT78_9BILA</name>
<dbReference type="EMBL" id="CAJNOL010000580">
    <property type="protein sequence ID" value="CAF1123929.1"/>
    <property type="molecule type" value="Genomic_DNA"/>
</dbReference>
<dbReference type="Proteomes" id="UP000663870">
    <property type="component" value="Unassembled WGS sequence"/>
</dbReference>
<dbReference type="SUPFAM" id="SSF54928">
    <property type="entry name" value="RNA-binding domain, RBD"/>
    <property type="match status" value="1"/>
</dbReference>
<sequence>MDVALACFKRSDAPPGKLAHHKTESYKSNTITIFNLPTFIKPKQLKDVFESLFETTVKEVEIPLDISDHSFGIAFLAFEDSRLKQK</sequence>
<dbReference type="InterPro" id="IPR012677">
    <property type="entry name" value="Nucleotide-bd_a/b_plait_sf"/>
</dbReference>
<dbReference type="Pfam" id="PF00076">
    <property type="entry name" value="RRM_1"/>
    <property type="match status" value="1"/>
</dbReference>
<evidence type="ECO:0000313" key="3">
    <source>
        <dbReference type="EMBL" id="CAF1123929.1"/>
    </source>
</evidence>
<keyword evidence="5" id="KW-1185">Reference proteome</keyword>
<organism evidence="3 5">
    <name type="scientific">Rotaria sordida</name>
    <dbReference type="NCBI Taxonomy" id="392033"/>
    <lineage>
        <taxon>Eukaryota</taxon>
        <taxon>Metazoa</taxon>
        <taxon>Spiralia</taxon>
        <taxon>Gnathifera</taxon>
        <taxon>Rotifera</taxon>
        <taxon>Eurotatoria</taxon>
        <taxon>Bdelloidea</taxon>
        <taxon>Philodinida</taxon>
        <taxon>Philodinidae</taxon>
        <taxon>Rotaria</taxon>
    </lineage>
</organism>
<dbReference type="InterPro" id="IPR035979">
    <property type="entry name" value="RBD_domain_sf"/>
</dbReference>
<protein>
    <recommendedName>
        <fullName evidence="1">RRM domain-containing protein</fullName>
    </recommendedName>
</protein>
<accession>A0A814QT78</accession>
<proteinExistence type="predicted"/>
<feature type="domain" description="RRM" evidence="1">
    <location>
        <begin position="31"/>
        <end position="82"/>
    </location>
</feature>
<reference evidence="3" key="1">
    <citation type="submission" date="2021-02" db="EMBL/GenBank/DDBJ databases">
        <authorList>
            <person name="Nowell W R."/>
        </authorList>
    </citation>
    <scope>NUCLEOTIDE SEQUENCE</scope>
</reference>